<dbReference type="GO" id="GO:0031663">
    <property type="term" value="P:lipopolysaccharide-mediated signaling pathway"/>
    <property type="evidence" value="ECO:0007669"/>
    <property type="project" value="TreeGrafter"/>
</dbReference>
<keyword evidence="11 14" id="KW-0325">Glycoprotein</keyword>
<dbReference type="PANTHER" id="PTHR10504">
    <property type="entry name" value="BACTERICIDAL PERMEABILITY-INCREASING BPI PROTEIN-RELATED"/>
    <property type="match status" value="1"/>
</dbReference>
<accession>L9L7G2</accession>
<dbReference type="Pfam" id="PF02886">
    <property type="entry name" value="LBP_BPI_CETP_C"/>
    <property type="match status" value="1"/>
</dbReference>
<dbReference type="InterPro" id="IPR030675">
    <property type="entry name" value="BPI/LBP"/>
</dbReference>
<gene>
    <name evidence="17" type="ORF">TREES_T100008666</name>
</gene>
<keyword evidence="9 14" id="KW-0044">Antibiotic</keyword>
<dbReference type="STRING" id="246437.L9L7G2"/>
<dbReference type="Pfam" id="PF01273">
    <property type="entry name" value="LBP_BPI_CETP"/>
    <property type="match status" value="1"/>
</dbReference>
<dbReference type="AlphaFoldDB" id="L9L7G2"/>
<evidence type="ECO:0000256" key="2">
    <source>
        <dbReference type="ARBA" id="ARBA00004613"/>
    </source>
</evidence>
<dbReference type="CDD" id="cd00026">
    <property type="entry name" value="BPI2"/>
    <property type="match status" value="1"/>
</dbReference>
<evidence type="ECO:0000256" key="12">
    <source>
        <dbReference type="ARBA" id="ARBA00025943"/>
    </source>
</evidence>
<keyword evidence="7 14" id="KW-0399">Innate immunity</keyword>
<evidence type="ECO:0000256" key="3">
    <source>
        <dbReference type="ARBA" id="ARBA00007292"/>
    </source>
</evidence>
<comment type="similarity">
    <text evidence="3">Belongs to the BPI/LBP/Plunc superfamily. BPI/LBP family.</text>
</comment>
<dbReference type="CDD" id="cd00025">
    <property type="entry name" value="BPI1"/>
    <property type="match status" value="1"/>
</dbReference>
<dbReference type="GO" id="GO:0005615">
    <property type="term" value="C:extracellular space"/>
    <property type="evidence" value="ECO:0007669"/>
    <property type="project" value="UniProtKB-UniRule"/>
</dbReference>
<dbReference type="GO" id="GO:0050829">
    <property type="term" value="P:defense response to Gram-negative bacterium"/>
    <property type="evidence" value="ECO:0007669"/>
    <property type="project" value="UniProtKB-UniRule"/>
</dbReference>
<dbReference type="InterPro" id="IPR017943">
    <property type="entry name" value="Bactericidal_perm-incr_a/b_dom"/>
</dbReference>
<dbReference type="Gene3D" id="3.15.20.10">
    <property type="entry name" value="Bactericidal permeability-increasing protein, domain 2"/>
    <property type="match status" value="1"/>
</dbReference>
<dbReference type="GO" id="GO:0032717">
    <property type="term" value="P:negative regulation of interleukin-8 production"/>
    <property type="evidence" value="ECO:0007669"/>
    <property type="project" value="TreeGrafter"/>
</dbReference>
<feature type="disulfide bond" evidence="13">
    <location>
        <begin position="161"/>
        <end position="200"/>
    </location>
</feature>
<feature type="domain" description="Lipid-binding serum glycoprotein N-terminal" evidence="15">
    <location>
        <begin position="35"/>
        <end position="257"/>
    </location>
</feature>
<evidence type="ECO:0000313" key="17">
    <source>
        <dbReference type="EMBL" id="ELW69637.1"/>
    </source>
</evidence>
<reference evidence="18" key="1">
    <citation type="submission" date="2012-07" db="EMBL/GenBank/DDBJ databases">
        <title>Genome of the Chinese tree shrew, a rising model animal genetically related to primates.</title>
        <authorList>
            <person name="Zhang G."/>
            <person name="Fan Y."/>
            <person name="Yao Y."/>
            <person name="Huang Z."/>
        </authorList>
    </citation>
    <scope>NUCLEOTIDE SEQUENCE [LARGE SCALE GENOMIC DNA]</scope>
</reference>
<dbReference type="GO" id="GO:0032715">
    <property type="term" value="P:negative regulation of interleukin-6 production"/>
    <property type="evidence" value="ECO:0007669"/>
    <property type="project" value="TreeGrafter"/>
</dbReference>
<comment type="domain">
    <text evidence="14">The N- and C-terminal barrels adopt an identical fold despite having only 13% of conserved residues.</text>
</comment>
<evidence type="ECO:0000313" key="18">
    <source>
        <dbReference type="Proteomes" id="UP000011518"/>
    </source>
</evidence>
<protein>
    <recommendedName>
        <fullName evidence="4 14">Bactericidal permeability-increasing protein</fullName>
        <shortName evidence="14">BPI</shortName>
    </recommendedName>
</protein>
<dbReference type="PANTHER" id="PTHR10504:SF84">
    <property type="entry name" value="BACTERICIDAL PERMEABILITY-INCREASING PROTEIN"/>
    <property type="match status" value="1"/>
</dbReference>
<evidence type="ECO:0000256" key="13">
    <source>
        <dbReference type="PIRSR" id="PIRSR002417-50"/>
    </source>
</evidence>
<comment type="subunit">
    <text evidence="12 14">Monomer. Homodimer; disulfide-linked.</text>
</comment>
<dbReference type="GO" id="GO:0001530">
    <property type="term" value="F:lipopolysaccharide binding"/>
    <property type="evidence" value="ECO:0007669"/>
    <property type="project" value="TreeGrafter"/>
</dbReference>
<dbReference type="PIRSF" id="PIRSF002417">
    <property type="entry name" value="Lipid_binding_protein"/>
    <property type="match status" value="1"/>
</dbReference>
<dbReference type="SMART" id="SM00328">
    <property type="entry name" value="BPI1"/>
    <property type="match status" value="1"/>
</dbReference>
<evidence type="ECO:0000256" key="4">
    <source>
        <dbReference type="ARBA" id="ARBA00017827"/>
    </source>
</evidence>
<dbReference type="InParanoid" id="L9L7G2"/>
<organism evidence="17 18">
    <name type="scientific">Tupaia chinensis</name>
    <name type="common">Chinese tree shrew</name>
    <name type="synonym">Tupaia belangeri chinensis</name>
    <dbReference type="NCBI Taxonomy" id="246437"/>
    <lineage>
        <taxon>Eukaryota</taxon>
        <taxon>Metazoa</taxon>
        <taxon>Chordata</taxon>
        <taxon>Craniata</taxon>
        <taxon>Vertebrata</taxon>
        <taxon>Euteleostomi</taxon>
        <taxon>Mammalia</taxon>
        <taxon>Eutheria</taxon>
        <taxon>Euarchontoglires</taxon>
        <taxon>Scandentia</taxon>
        <taxon>Tupaiidae</taxon>
        <taxon>Tupaia</taxon>
    </lineage>
</organism>
<reference evidence="18" key="2">
    <citation type="journal article" date="2013" name="Nat. Commun.">
        <title>Genome of the Chinese tree shrew.</title>
        <authorList>
            <person name="Fan Y."/>
            <person name="Huang Z.Y."/>
            <person name="Cao C.C."/>
            <person name="Chen C.S."/>
            <person name="Chen Y.X."/>
            <person name="Fan D.D."/>
            <person name="He J."/>
            <person name="Hou H.L."/>
            <person name="Hu L."/>
            <person name="Hu X.T."/>
            <person name="Jiang X.T."/>
            <person name="Lai R."/>
            <person name="Lang Y.S."/>
            <person name="Liang B."/>
            <person name="Liao S.G."/>
            <person name="Mu D."/>
            <person name="Ma Y.Y."/>
            <person name="Niu Y.Y."/>
            <person name="Sun X.Q."/>
            <person name="Xia J.Q."/>
            <person name="Xiao J."/>
            <person name="Xiong Z.Q."/>
            <person name="Xu L."/>
            <person name="Yang L."/>
            <person name="Zhang Y."/>
            <person name="Zhao W."/>
            <person name="Zhao X.D."/>
            <person name="Zheng Y.T."/>
            <person name="Zhou J.M."/>
            <person name="Zhu Y.B."/>
            <person name="Zhang G.J."/>
            <person name="Wang J."/>
            <person name="Yao Y.G."/>
        </authorList>
    </citation>
    <scope>NUCLEOTIDE SEQUENCE [LARGE SCALE GENOMIC DNA]</scope>
</reference>
<evidence type="ECO:0000259" key="16">
    <source>
        <dbReference type="SMART" id="SM00329"/>
    </source>
</evidence>
<dbReference type="Proteomes" id="UP000011518">
    <property type="component" value="Unassembled WGS sequence"/>
</dbReference>
<proteinExistence type="inferred from homology"/>
<keyword evidence="10 13" id="KW-1015">Disulfide bond</keyword>
<dbReference type="FunFam" id="3.15.20.10:FF:000001">
    <property type="entry name" value="Phospholipid transfer protein"/>
    <property type="match status" value="1"/>
</dbReference>
<sequence length="465" mass="50930">MARGLDNVLGGAALVVLATAATAVTATTIPGFVARISQKGLDYASQQGVAVLQKELKNITIPNFSGAFMVKRLGEGNCNFYGLVIRDVRLPSSQITLVPNEGLKVSISANVKISGEWKAEVSFIKLRNKFNLNVQGISISADLKLGSDPISGHVTIACSSCRSNIKNIHIRGSRNLGLLIYLFRKKIELSLHRTMNDKICKVVTNSVSSKLQPYFQTLPVTAKTNSVAGVDYRLGEFFSLAHRSPPPFAPPAITFPHHRNHMVYLGISDYFFNTAGRVFQEAGDLKLAIKDVMIPKKSKIRLTTTYFGNLIPQVARMYPDMKVQLLISMSSPPHLSMHPIGLTFNPVLEAQAFAVLPNSSLASLFVLNMSTNVIVEVNATSGRLVGELQLGRLTLALKHSGVGPFSVKVLKNVMNFILPTIVLPRVNERMQRGFPLPLPARVQLSNLMVQSHKVSRQRPFSPQLP</sequence>
<evidence type="ECO:0000259" key="15">
    <source>
        <dbReference type="SMART" id="SM00328"/>
    </source>
</evidence>
<keyword evidence="18" id="KW-1185">Reference proteome</keyword>
<evidence type="ECO:0000256" key="11">
    <source>
        <dbReference type="ARBA" id="ARBA00023180"/>
    </source>
</evidence>
<dbReference type="GO" id="GO:0032720">
    <property type="term" value="P:negative regulation of tumor necrosis factor production"/>
    <property type="evidence" value="ECO:0007669"/>
    <property type="project" value="TreeGrafter"/>
</dbReference>
<evidence type="ECO:0000256" key="7">
    <source>
        <dbReference type="ARBA" id="ARBA00022588"/>
    </source>
</evidence>
<dbReference type="SUPFAM" id="SSF55394">
    <property type="entry name" value="Bactericidal permeability-increasing protein, BPI"/>
    <property type="match status" value="2"/>
</dbReference>
<dbReference type="GO" id="GO:0043031">
    <property type="term" value="P:negative regulation of macrophage activation"/>
    <property type="evidence" value="ECO:0007669"/>
    <property type="project" value="TreeGrafter"/>
</dbReference>
<evidence type="ECO:0000256" key="14">
    <source>
        <dbReference type="RuleBase" id="RU369039"/>
    </source>
</evidence>
<comment type="domain">
    <text evidence="14">The N-terminal region may be exposed to the interior of the granule, whereas the C-terminal portion may be embedded in the membrane. During phagocytosis and degranulation, proteases may be released and activated and cleave BPI at the junction of the N- and C-terminal portions of the molecule, providing controlled release of the N-terminal antibacterial fragment when bacteria are ingested.</text>
</comment>
<comment type="subcellular location">
    <subcellularLocation>
        <location evidence="1">Cytoplasmic granule membrane</location>
    </subcellularLocation>
    <subcellularLocation>
        <location evidence="2 14">Secreted</location>
    </subcellularLocation>
</comment>
<evidence type="ECO:0000256" key="6">
    <source>
        <dbReference type="ARBA" id="ARBA00022529"/>
    </source>
</evidence>
<feature type="domain" description="Lipid-binding serum glycoprotein C-terminal" evidence="16">
    <location>
        <begin position="257"/>
        <end position="454"/>
    </location>
</feature>
<comment type="function">
    <text evidence="14">The cytotoxic action of BPI is limited to many species of Gram-negative bacteria; this specificity may be explained by a strong affinity of the very basic N-terminal half for the negatively charged lipopolysaccharides that are unique to the Gram-negative bacterial outer envelope.</text>
</comment>
<dbReference type="Gene3D" id="3.15.10.10">
    <property type="entry name" value="Bactericidal permeability-increasing protein, domain 1"/>
    <property type="match status" value="1"/>
</dbReference>
<dbReference type="EMBL" id="KB320526">
    <property type="protein sequence ID" value="ELW69637.1"/>
    <property type="molecule type" value="Genomic_DNA"/>
</dbReference>
<keyword evidence="8 14" id="KW-0391">Immunity</keyword>
<dbReference type="InterPro" id="IPR017942">
    <property type="entry name" value="Lipid-bd_serum_glycop_N"/>
</dbReference>
<dbReference type="FunFam" id="3.15.10.10:FF:000001">
    <property type="entry name" value="phospholipid transfer protein-like"/>
    <property type="match status" value="1"/>
</dbReference>
<evidence type="ECO:0000256" key="10">
    <source>
        <dbReference type="ARBA" id="ARBA00023157"/>
    </source>
</evidence>
<dbReference type="InterPro" id="IPR032942">
    <property type="entry name" value="BPI/LBP/Plunc"/>
</dbReference>
<dbReference type="FunCoup" id="L9L7G2">
    <property type="interactions" value="91"/>
</dbReference>
<dbReference type="GO" id="GO:0045087">
    <property type="term" value="P:innate immune response"/>
    <property type="evidence" value="ECO:0007669"/>
    <property type="project" value="UniProtKB-UniRule"/>
</dbReference>
<name>L9L7G2_TUPCH</name>
<dbReference type="SMART" id="SM00329">
    <property type="entry name" value="BPI2"/>
    <property type="match status" value="1"/>
</dbReference>
<evidence type="ECO:0000256" key="5">
    <source>
        <dbReference type="ARBA" id="ARBA00022525"/>
    </source>
</evidence>
<keyword evidence="5 14" id="KW-0964">Secreted</keyword>
<keyword evidence="6 14" id="KW-0929">Antimicrobial</keyword>
<evidence type="ECO:0000256" key="9">
    <source>
        <dbReference type="ARBA" id="ARBA00023022"/>
    </source>
</evidence>
<dbReference type="InterPro" id="IPR001124">
    <property type="entry name" value="Lipid-bd_serum_glycop_C"/>
</dbReference>
<dbReference type="eggNOG" id="KOG4160">
    <property type="taxonomic scope" value="Eukaryota"/>
</dbReference>
<evidence type="ECO:0000256" key="1">
    <source>
        <dbReference type="ARBA" id="ARBA00004197"/>
    </source>
</evidence>
<evidence type="ECO:0000256" key="8">
    <source>
        <dbReference type="ARBA" id="ARBA00022859"/>
    </source>
</evidence>
<keyword evidence="14" id="KW-0732">Signal</keyword>